<name>A0A0C9XXD5_9AGAR</name>
<dbReference type="Proteomes" id="UP000054477">
    <property type="component" value="Unassembled WGS sequence"/>
</dbReference>
<evidence type="ECO:0000313" key="2">
    <source>
        <dbReference type="EMBL" id="KIK09651.1"/>
    </source>
</evidence>
<proteinExistence type="predicted"/>
<reference evidence="2 3" key="1">
    <citation type="submission" date="2014-04" db="EMBL/GenBank/DDBJ databases">
        <authorList>
            <consortium name="DOE Joint Genome Institute"/>
            <person name="Kuo A."/>
            <person name="Kohler A."/>
            <person name="Nagy L.G."/>
            <person name="Floudas D."/>
            <person name="Copeland A."/>
            <person name="Barry K.W."/>
            <person name="Cichocki N."/>
            <person name="Veneault-Fourrey C."/>
            <person name="LaButti K."/>
            <person name="Lindquist E.A."/>
            <person name="Lipzen A."/>
            <person name="Lundell T."/>
            <person name="Morin E."/>
            <person name="Murat C."/>
            <person name="Sun H."/>
            <person name="Tunlid A."/>
            <person name="Henrissat B."/>
            <person name="Grigoriev I.V."/>
            <person name="Hibbett D.S."/>
            <person name="Martin F."/>
            <person name="Nordberg H.P."/>
            <person name="Cantor M.N."/>
            <person name="Hua S.X."/>
        </authorList>
    </citation>
    <scope>NUCLEOTIDE SEQUENCE [LARGE SCALE GENOMIC DNA]</scope>
    <source>
        <strain evidence="2 3">LaAM-08-1</strain>
    </source>
</reference>
<gene>
    <name evidence="2" type="ORF">K443DRAFT_671540</name>
</gene>
<organism evidence="2 3">
    <name type="scientific">Laccaria amethystina LaAM-08-1</name>
    <dbReference type="NCBI Taxonomy" id="1095629"/>
    <lineage>
        <taxon>Eukaryota</taxon>
        <taxon>Fungi</taxon>
        <taxon>Dikarya</taxon>
        <taxon>Basidiomycota</taxon>
        <taxon>Agaricomycotina</taxon>
        <taxon>Agaricomycetes</taxon>
        <taxon>Agaricomycetidae</taxon>
        <taxon>Agaricales</taxon>
        <taxon>Agaricineae</taxon>
        <taxon>Hydnangiaceae</taxon>
        <taxon>Laccaria</taxon>
    </lineage>
</organism>
<sequence length="51" mass="5912">MGNLSYPGCKSEKKMTEKNARFRFTPRSFSCSNSSFSRAFPQTRDNKRLES</sequence>
<dbReference type="AlphaFoldDB" id="A0A0C9XXD5"/>
<reference evidence="3" key="2">
    <citation type="submission" date="2015-01" db="EMBL/GenBank/DDBJ databases">
        <title>Evolutionary Origins and Diversification of the Mycorrhizal Mutualists.</title>
        <authorList>
            <consortium name="DOE Joint Genome Institute"/>
            <consortium name="Mycorrhizal Genomics Consortium"/>
            <person name="Kohler A."/>
            <person name="Kuo A."/>
            <person name="Nagy L.G."/>
            <person name="Floudas D."/>
            <person name="Copeland A."/>
            <person name="Barry K.W."/>
            <person name="Cichocki N."/>
            <person name="Veneault-Fourrey C."/>
            <person name="LaButti K."/>
            <person name="Lindquist E.A."/>
            <person name="Lipzen A."/>
            <person name="Lundell T."/>
            <person name="Morin E."/>
            <person name="Murat C."/>
            <person name="Riley R."/>
            <person name="Ohm R."/>
            <person name="Sun H."/>
            <person name="Tunlid A."/>
            <person name="Henrissat B."/>
            <person name="Grigoriev I.V."/>
            <person name="Hibbett D.S."/>
            <person name="Martin F."/>
        </authorList>
    </citation>
    <scope>NUCLEOTIDE SEQUENCE [LARGE SCALE GENOMIC DNA]</scope>
    <source>
        <strain evidence="3">LaAM-08-1</strain>
    </source>
</reference>
<evidence type="ECO:0000256" key="1">
    <source>
        <dbReference type="SAM" id="MobiDB-lite"/>
    </source>
</evidence>
<feature type="region of interest" description="Disordered" evidence="1">
    <location>
        <begin position="30"/>
        <end position="51"/>
    </location>
</feature>
<dbReference type="EMBL" id="KN838538">
    <property type="protein sequence ID" value="KIK09651.1"/>
    <property type="molecule type" value="Genomic_DNA"/>
</dbReference>
<evidence type="ECO:0000313" key="3">
    <source>
        <dbReference type="Proteomes" id="UP000054477"/>
    </source>
</evidence>
<protein>
    <submittedName>
        <fullName evidence="2">Uncharacterized protein</fullName>
    </submittedName>
</protein>
<keyword evidence="3" id="KW-1185">Reference proteome</keyword>
<dbReference type="HOGENOM" id="CLU_3106744_0_0_1"/>
<accession>A0A0C9XXD5</accession>